<evidence type="ECO:0000313" key="2">
    <source>
        <dbReference type="EMBL" id="VCW77580.1"/>
    </source>
</evidence>
<name>A0A9X9LNH2_GULGU</name>
<sequence length="89" mass="9302">MTHYSPPAGAQMLPARAATSLCAPEGTKGSSLPSSSLSSLPSPHAAFFGSQQDPGVWHSLSPLPTHENHPVSSFLFAKPADTFSRLPAF</sequence>
<dbReference type="AlphaFoldDB" id="A0A9X9LNH2"/>
<accession>A0A9X9LNH2</accession>
<reference evidence="2 3" key="1">
    <citation type="submission" date="2018-10" db="EMBL/GenBank/DDBJ databases">
        <authorList>
            <person name="Ekblom R."/>
            <person name="Jareborg N."/>
        </authorList>
    </citation>
    <scope>NUCLEOTIDE SEQUENCE [LARGE SCALE GENOMIC DNA]</scope>
    <source>
        <tissue evidence="2">Muscle</tissue>
    </source>
</reference>
<feature type="compositionally biased region" description="Low complexity" evidence="1">
    <location>
        <begin position="30"/>
        <end position="43"/>
    </location>
</feature>
<feature type="region of interest" description="Disordered" evidence="1">
    <location>
        <begin position="15"/>
        <end position="47"/>
    </location>
</feature>
<evidence type="ECO:0000256" key="1">
    <source>
        <dbReference type="SAM" id="MobiDB-lite"/>
    </source>
</evidence>
<keyword evidence="3" id="KW-1185">Reference proteome</keyword>
<protein>
    <submittedName>
        <fullName evidence="2">Uncharacterized protein</fullName>
    </submittedName>
</protein>
<dbReference type="EMBL" id="CYRY02009000">
    <property type="protein sequence ID" value="VCW77580.1"/>
    <property type="molecule type" value="Genomic_DNA"/>
</dbReference>
<proteinExistence type="predicted"/>
<dbReference type="Proteomes" id="UP000269945">
    <property type="component" value="Unassembled WGS sequence"/>
</dbReference>
<comment type="caution">
    <text evidence="2">The sequence shown here is derived from an EMBL/GenBank/DDBJ whole genome shotgun (WGS) entry which is preliminary data.</text>
</comment>
<organism evidence="2 3">
    <name type="scientific">Gulo gulo</name>
    <name type="common">Wolverine</name>
    <name type="synonym">Gluton</name>
    <dbReference type="NCBI Taxonomy" id="48420"/>
    <lineage>
        <taxon>Eukaryota</taxon>
        <taxon>Metazoa</taxon>
        <taxon>Chordata</taxon>
        <taxon>Craniata</taxon>
        <taxon>Vertebrata</taxon>
        <taxon>Euteleostomi</taxon>
        <taxon>Mammalia</taxon>
        <taxon>Eutheria</taxon>
        <taxon>Laurasiatheria</taxon>
        <taxon>Carnivora</taxon>
        <taxon>Caniformia</taxon>
        <taxon>Musteloidea</taxon>
        <taxon>Mustelidae</taxon>
        <taxon>Guloninae</taxon>
        <taxon>Gulo</taxon>
    </lineage>
</organism>
<gene>
    <name evidence="2" type="ORF">BN2614_LOCUS1</name>
</gene>
<evidence type="ECO:0000313" key="3">
    <source>
        <dbReference type="Proteomes" id="UP000269945"/>
    </source>
</evidence>